<keyword evidence="2 6" id="KW-0889">Transcription antitermination</keyword>
<dbReference type="PANTHER" id="PTHR11078:SF3">
    <property type="entry name" value="ANTITERMINATION NUSB DOMAIN-CONTAINING PROTEIN"/>
    <property type="match status" value="1"/>
</dbReference>
<dbReference type="SUPFAM" id="SSF48013">
    <property type="entry name" value="NusB-like"/>
    <property type="match status" value="1"/>
</dbReference>
<evidence type="ECO:0000256" key="6">
    <source>
        <dbReference type="HAMAP-Rule" id="MF_00073"/>
    </source>
</evidence>
<dbReference type="GO" id="GO:0031564">
    <property type="term" value="P:transcription antitermination"/>
    <property type="evidence" value="ECO:0007669"/>
    <property type="project" value="UniProtKB-KW"/>
</dbReference>
<reference evidence="8" key="2">
    <citation type="submission" date="2021-04" db="EMBL/GenBank/DDBJ databases">
        <authorList>
            <person name="Gilroy R."/>
        </authorList>
    </citation>
    <scope>NUCLEOTIDE SEQUENCE</scope>
    <source>
        <strain evidence="8">ChiGjej1B1-1692</strain>
    </source>
</reference>
<keyword evidence="3 6" id="KW-0694">RNA-binding</keyword>
<comment type="caution">
    <text evidence="8">The sequence shown here is derived from an EMBL/GenBank/DDBJ whole genome shotgun (WGS) entry which is preliminary data.</text>
</comment>
<evidence type="ECO:0000256" key="2">
    <source>
        <dbReference type="ARBA" id="ARBA00022814"/>
    </source>
</evidence>
<protein>
    <recommendedName>
        <fullName evidence="6">Transcription antitermination protein NusB</fullName>
    </recommendedName>
    <alternativeName>
        <fullName evidence="6">Antitermination factor NusB</fullName>
    </alternativeName>
</protein>
<dbReference type="PANTHER" id="PTHR11078">
    <property type="entry name" value="N UTILIZATION SUBSTANCE PROTEIN B-RELATED"/>
    <property type="match status" value="1"/>
</dbReference>
<keyword evidence="4 6" id="KW-0805">Transcription regulation</keyword>
<dbReference type="NCBIfam" id="TIGR01951">
    <property type="entry name" value="nusB"/>
    <property type="match status" value="1"/>
</dbReference>
<keyword evidence="5 6" id="KW-0804">Transcription</keyword>
<organism evidence="8 9">
    <name type="scientific">Candidatus Mediterraneibacter faecigallinarum</name>
    <dbReference type="NCBI Taxonomy" id="2838669"/>
    <lineage>
        <taxon>Bacteria</taxon>
        <taxon>Bacillati</taxon>
        <taxon>Bacillota</taxon>
        <taxon>Clostridia</taxon>
        <taxon>Lachnospirales</taxon>
        <taxon>Lachnospiraceae</taxon>
        <taxon>Mediterraneibacter</taxon>
    </lineage>
</organism>
<evidence type="ECO:0000259" key="7">
    <source>
        <dbReference type="Pfam" id="PF01029"/>
    </source>
</evidence>
<reference evidence="8" key="1">
    <citation type="journal article" date="2021" name="PeerJ">
        <title>Extensive microbial diversity within the chicken gut microbiome revealed by metagenomics and culture.</title>
        <authorList>
            <person name="Gilroy R."/>
            <person name="Ravi A."/>
            <person name="Getino M."/>
            <person name="Pursley I."/>
            <person name="Horton D.L."/>
            <person name="Alikhan N.F."/>
            <person name="Baker D."/>
            <person name="Gharbi K."/>
            <person name="Hall N."/>
            <person name="Watson M."/>
            <person name="Adriaenssens E.M."/>
            <person name="Foster-Nyarko E."/>
            <person name="Jarju S."/>
            <person name="Secka A."/>
            <person name="Antonio M."/>
            <person name="Oren A."/>
            <person name="Chaudhuri R.R."/>
            <person name="La Ragione R."/>
            <person name="Hildebrand F."/>
            <person name="Pallen M.J."/>
        </authorList>
    </citation>
    <scope>NUCLEOTIDE SEQUENCE</scope>
    <source>
        <strain evidence="8">ChiGjej1B1-1692</strain>
    </source>
</reference>
<sequence length="137" mass="15809">MVRKELREHIFKMLFQIEFNEAGEMPEHLKYYFETLEDAAEEDKQYIQNKYEAVVSRVPEIDGILNENAKGWKTSRMNKVDLTILRLAVYELKWDDEIPVGVAINEAVELAKRFGGDESPSFVNGVLGKVAEQEQKA</sequence>
<dbReference type="GO" id="GO:0005829">
    <property type="term" value="C:cytosol"/>
    <property type="evidence" value="ECO:0007669"/>
    <property type="project" value="TreeGrafter"/>
</dbReference>
<evidence type="ECO:0000313" key="9">
    <source>
        <dbReference type="Proteomes" id="UP000823894"/>
    </source>
</evidence>
<evidence type="ECO:0000313" key="8">
    <source>
        <dbReference type="EMBL" id="HJC38220.1"/>
    </source>
</evidence>
<name>A0A9D2SY83_9FIRM</name>
<accession>A0A9D2SY83</accession>
<evidence type="ECO:0000256" key="5">
    <source>
        <dbReference type="ARBA" id="ARBA00023163"/>
    </source>
</evidence>
<dbReference type="InterPro" id="IPR011605">
    <property type="entry name" value="NusB_fam"/>
</dbReference>
<dbReference type="GO" id="GO:0003723">
    <property type="term" value="F:RNA binding"/>
    <property type="evidence" value="ECO:0007669"/>
    <property type="project" value="UniProtKB-UniRule"/>
</dbReference>
<dbReference type="GO" id="GO:0006353">
    <property type="term" value="P:DNA-templated transcription termination"/>
    <property type="evidence" value="ECO:0007669"/>
    <property type="project" value="UniProtKB-UniRule"/>
</dbReference>
<dbReference type="Pfam" id="PF01029">
    <property type="entry name" value="NusB"/>
    <property type="match status" value="1"/>
</dbReference>
<dbReference type="Gene3D" id="1.10.940.10">
    <property type="entry name" value="NusB-like"/>
    <property type="match status" value="1"/>
</dbReference>
<feature type="domain" description="NusB/RsmB/TIM44" evidence="7">
    <location>
        <begin position="6"/>
        <end position="131"/>
    </location>
</feature>
<evidence type="ECO:0000256" key="3">
    <source>
        <dbReference type="ARBA" id="ARBA00022884"/>
    </source>
</evidence>
<dbReference type="InterPro" id="IPR006027">
    <property type="entry name" value="NusB_RsmB_TIM44"/>
</dbReference>
<evidence type="ECO:0000256" key="1">
    <source>
        <dbReference type="ARBA" id="ARBA00005952"/>
    </source>
</evidence>
<dbReference type="AlphaFoldDB" id="A0A9D2SY83"/>
<gene>
    <name evidence="6 8" type="primary">nusB</name>
    <name evidence="8" type="ORF">H9757_04050</name>
</gene>
<evidence type="ECO:0000256" key="4">
    <source>
        <dbReference type="ARBA" id="ARBA00023015"/>
    </source>
</evidence>
<dbReference type="InterPro" id="IPR035926">
    <property type="entry name" value="NusB-like_sf"/>
</dbReference>
<comment type="function">
    <text evidence="6">Involved in transcription antitermination. Required for transcription of ribosomal RNA (rRNA) genes. Binds specifically to the boxA antiterminator sequence of the ribosomal RNA (rrn) operons.</text>
</comment>
<dbReference type="HAMAP" id="MF_00073">
    <property type="entry name" value="NusB"/>
    <property type="match status" value="1"/>
</dbReference>
<dbReference type="EMBL" id="DWWK01000049">
    <property type="protein sequence ID" value="HJC38220.1"/>
    <property type="molecule type" value="Genomic_DNA"/>
</dbReference>
<comment type="similarity">
    <text evidence="1 6">Belongs to the NusB family.</text>
</comment>
<dbReference type="Proteomes" id="UP000823894">
    <property type="component" value="Unassembled WGS sequence"/>
</dbReference>
<proteinExistence type="inferred from homology"/>